<dbReference type="RefSeq" id="WP_051351049.1">
    <property type="nucleotide sequence ID" value="NZ_FWWY01000001.1"/>
</dbReference>
<dbReference type="OrthoDB" id="9804286at2"/>
<dbReference type="STRING" id="28034.BFX07_07910"/>
<dbReference type="AlphaFoldDB" id="A0A1W1W5R6"/>
<proteinExistence type="predicted"/>
<protein>
    <submittedName>
        <fullName evidence="1">Uncharacterized protein</fullName>
    </submittedName>
</protein>
<name>A0A1W1W5R6_SULTA</name>
<gene>
    <name evidence="1" type="ORF">SAMN00768000_0026</name>
</gene>
<dbReference type="InterPro" id="IPR035985">
    <property type="entry name" value="Ubiquitin-activating_enz"/>
</dbReference>
<sequence length="115" mass="12892">MELDNTLLERYSRQILVDDIGYDGQLRLLNHRVTIQGPPQWMHLAGRYLQAAGVGVSYHSGEPSADRIGIHLETGEMDDFYIPLDESGDSAQIVTTMGLALSQLLLMLVHTEVRR</sequence>
<organism evidence="1 2">
    <name type="scientific">Sulfobacillus thermosulfidooxidans (strain DSM 9293 / VKM B-1269 / AT-1)</name>
    <dbReference type="NCBI Taxonomy" id="929705"/>
    <lineage>
        <taxon>Bacteria</taxon>
        <taxon>Bacillati</taxon>
        <taxon>Bacillota</taxon>
        <taxon>Clostridia</taxon>
        <taxon>Eubacteriales</taxon>
        <taxon>Clostridiales Family XVII. Incertae Sedis</taxon>
        <taxon>Sulfobacillus</taxon>
    </lineage>
</organism>
<evidence type="ECO:0000313" key="1">
    <source>
        <dbReference type="EMBL" id="SMC01618.1"/>
    </source>
</evidence>
<accession>A0A1W1W5R6</accession>
<dbReference type="GO" id="GO:0008641">
    <property type="term" value="F:ubiquitin-like modifier activating enzyme activity"/>
    <property type="evidence" value="ECO:0007669"/>
    <property type="project" value="InterPro"/>
</dbReference>
<dbReference type="Proteomes" id="UP000192660">
    <property type="component" value="Unassembled WGS sequence"/>
</dbReference>
<evidence type="ECO:0000313" key="2">
    <source>
        <dbReference type="Proteomes" id="UP000192660"/>
    </source>
</evidence>
<dbReference type="EMBL" id="FWWY01000001">
    <property type="protein sequence ID" value="SMC01618.1"/>
    <property type="molecule type" value="Genomic_DNA"/>
</dbReference>
<dbReference type="SUPFAM" id="SSF69572">
    <property type="entry name" value="Activating enzymes of the ubiquitin-like proteins"/>
    <property type="match status" value="1"/>
</dbReference>
<keyword evidence="2" id="KW-1185">Reference proteome</keyword>
<reference evidence="2" key="1">
    <citation type="submission" date="2017-04" db="EMBL/GenBank/DDBJ databases">
        <authorList>
            <person name="Varghese N."/>
            <person name="Submissions S."/>
        </authorList>
    </citation>
    <scope>NUCLEOTIDE SEQUENCE [LARGE SCALE GENOMIC DNA]</scope>
    <source>
        <strain evidence="2">DSM 9293</strain>
    </source>
</reference>